<sequence length="496" mass="55554">MRLNNAALGKIYISGHNFGTFCTRDGIPQFTAQGQEWIFSRTGQWLSFQRLYAAENPPAPCFSKLSLDQASHGQRMRLPEEWIVYSLLKAFLASDFRLVFPMLDGVLFEDTIRLAYTQDTVQTLEKRSANACVFAFLSMVGPRRLGCEAARLVNGDACAAEAQVLLSDFLEESSITMLQTVLMLLAYETFSGRLQAASMYHAVACRCVFVLGGHMLIPSAPHHGELGVQDREDRQLRILFWVCYVFDKDIALRTGQPPIISDEFCDLTFPECTSSNNGFRAPWFPNDLRLSLLKSRVCRLLYSAPSLRQSDAELLRTIRELDEELESWRLSIPADFSPTLSVSEKHARLVADLDISRSMLHIELNLNYQYLMNAIHAASGSRSTLIYLSAAANRLVGEAFWVFVFYPVSALVTIFFSILRNPLDEQATQDVELLGLASNIIKSMPISQITAHEMAYLGRVDEFVAELGRLGKCAIAKSRNEAKEYARAGFSDNCAG</sequence>
<dbReference type="GO" id="GO:0003700">
    <property type="term" value="F:DNA-binding transcription factor activity"/>
    <property type="evidence" value="ECO:0007669"/>
    <property type="project" value="InterPro"/>
</dbReference>
<evidence type="ECO:0000256" key="1">
    <source>
        <dbReference type="ARBA" id="ARBA00004123"/>
    </source>
</evidence>
<evidence type="ECO:0000259" key="7">
    <source>
        <dbReference type="SMART" id="SM00906"/>
    </source>
</evidence>
<organism evidence="8 9">
    <name type="scientific">Hirsutella rhossiliensis</name>
    <dbReference type="NCBI Taxonomy" id="111463"/>
    <lineage>
        <taxon>Eukaryota</taxon>
        <taxon>Fungi</taxon>
        <taxon>Dikarya</taxon>
        <taxon>Ascomycota</taxon>
        <taxon>Pezizomycotina</taxon>
        <taxon>Sordariomycetes</taxon>
        <taxon>Hypocreomycetidae</taxon>
        <taxon>Hypocreales</taxon>
        <taxon>Ophiocordycipitaceae</taxon>
        <taxon>Hirsutella</taxon>
    </lineage>
</organism>
<comment type="subcellular location">
    <subcellularLocation>
        <location evidence="1">Nucleus</location>
    </subcellularLocation>
</comment>
<keyword evidence="6" id="KW-0472">Membrane</keyword>
<keyword evidence="5" id="KW-0539">Nucleus</keyword>
<proteinExistence type="predicted"/>
<dbReference type="SMART" id="SM00906">
    <property type="entry name" value="Fungal_trans"/>
    <property type="match status" value="1"/>
</dbReference>
<keyword evidence="4" id="KW-0804">Transcription</keyword>
<keyword evidence="6" id="KW-1133">Transmembrane helix</keyword>
<dbReference type="InterPro" id="IPR050987">
    <property type="entry name" value="AtrR-like"/>
</dbReference>
<dbReference type="EMBL" id="JAIZPD010000001">
    <property type="protein sequence ID" value="KAH0968420.1"/>
    <property type="molecule type" value="Genomic_DNA"/>
</dbReference>
<evidence type="ECO:0000256" key="6">
    <source>
        <dbReference type="SAM" id="Phobius"/>
    </source>
</evidence>
<keyword evidence="3" id="KW-0238">DNA-binding</keyword>
<protein>
    <submittedName>
        <fullName evidence="8">Fungal specific transcription factor domain-containing protein</fullName>
    </submittedName>
</protein>
<dbReference type="InterPro" id="IPR007219">
    <property type="entry name" value="XnlR_reg_dom"/>
</dbReference>
<dbReference type="OrthoDB" id="4116913at2759"/>
<dbReference type="Proteomes" id="UP000824596">
    <property type="component" value="Unassembled WGS sequence"/>
</dbReference>
<dbReference type="AlphaFoldDB" id="A0A9P8SP03"/>
<name>A0A9P8SP03_9HYPO</name>
<feature type="transmembrane region" description="Helical" evidence="6">
    <location>
        <begin position="399"/>
        <end position="419"/>
    </location>
</feature>
<dbReference type="GO" id="GO:0008270">
    <property type="term" value="F:zinc ion binding"/>
    <property type="evidence" value="ECO:0007669"/>
    <property type="project" value="InterPro"/>
</dbReference>
<evidence type="ECO:0000256" key="4">
    <source>
        <dbReference type="ARBA" id="ARBA00023163"/>
    </source>
</evidence>
<dbReference type="GO" id="GO:0003677">
    <property type="term" value="F:DNA binding"/>
    <property type="evidence" value="ECO:0007669"/>
    <property type="project" value="UniProtKB-KW"/>
</dbReference>
<dbReference type="RefSeq" id="XP_044725933.1">
    <property type="nucleotide sequence ID" value="XM_044859533.1"/>
</dbReference>
<reference evidence="8" key="1">
    <citation type="submission" date="2021-09" db="EMBL/GenBank/DDBJ databases">
        <title>A high-quality genome of the endoparasitic fungus Hirsutella rhossiliensis with a comparison of Hirsutella genomes reveals transposable elements contributing to genome size variation.</title>
        <authorList>
            <person name="Lin R."/>
            <person name="Jiao Y."/>
            <person name="Sun X."/>
            <person name="Ling J."/>
            <person name="Xie B."/>
            <person name="Cheng X."/>
        </authorList>
    </citation>
    <scope>NUCLEOTIDE SEQUENCE</scope>
    <source>
        <strain evidence="8">HR02</strain>
    </source>
</reference>
<evidence type="ECO:0000256" key="5">
    <source>
        <dbReference type="ARBA" id="ARBA00023242"/>
    </source>
</evidence>
<dbReference type="PANTHER" id="PTHR46910">
    <property type="entry name" value="TRANSCRIPTION FACTOR PDR1"/>
    <property type="match status" value="1"/>
</dbReference>
<comment type="caution">
    <text evidence="8">The sequence shown here is derived from an EMBL/GenBank/DDBJ whole genome shotgun (WGS) entry which is preliminary data.</text>
</comment>
<evidence type="ECO:0000256" key="3">
    <source>
        <dbReference type="ARBA" id="ARBA00023125"/>
    </source>
</evidence>
<evidence type="ECO:0000256" key="2">
    <source>
        <dbReference type="ARBA" id="ARBA00023015"/>
    </source>
</evidence>
<keyword evidence="9" id="KW-1185">Reference proteome</keyword>
<gene>
    <name evidence="8" type="ORF">HRG_01062</name>
</gene>
<accession>A0A9P8SP03</accession>
<dbReference type="PANTHER" id="PTHR46910:SF37">
    <property type="entry name" value="ZN(II)2CYS6 TRANSCRIPTION FACTOR (EUROFUNG)"/>
    <property type="match status" value="1"/>
</dbReference>
<dbReference type="GO" id="GO:0006351">
    <property type="term" value="P:DNA-templated transcription"/>
    <property type="evidence" value="ECO:0007669"/>
    <property type="project" value="InterPro"/>
</dbReference>
<evidence type="ECO:0000313" key="9">
    <source>
        <dbReference type="Proteomes" id="UP000824596"/>
    </source>
</evidence>
<dbReference type="GO" id="GO:0005634">
    <property type="term" value="C:nucleus"/>
    <property type="evidence" value="ECO:0007669"/>
    <property type="project" value="UniProtKB-SubCell"/>
</dbReference>
<dbReference type="CDD" id="cd12148">
    <property type="entry name" value="fungal_TF_MHR"/>
    <property type="match status" value="1"/>
</dbReference>
<evidence type="ECO:0000313" key="8">
    <source>
        <dbReference type="EMBL" id="KAH0968420.1"/>
    </source>
</evidence>
<keyword evidence="6" id="KW-0812">Transmembrane</keyword>
<feature type="domain" description="Xylanolytic transcriptional activator regulatory" evidence="7">
    <location>
        <begin position="197"/>
        <end position="276"/>
    </location>
</feature>
<dbReference type="Pfam" id="PF04082">
    <property type="entry name" value="Fungal_trans"/>
    <property type="match status" value="1"/>
</dbReference>
<keyword evidence="2" id="KW-0805">Transcription regulation</keyword>
<dbReference type="GeneID" id="68350191"/>